<dbReference type="AlphaFoldDB" id="A0AAV5W181"/>
<reference evidence="8" key="1">
    <citation type="submission" date="2023-10" db="EMBL/GenBank/DDBJ databases">
        <title>Genome assembly of Pristionchus species.</title>
        <authorList>
            <person name="Yoshida K."/>
            <person name="Sommer R.J."/>
        </authorList>
    </citation>
    <scope>NUCLEOTIDE SEQUENCE</scope>
    <source>
        <strain evidence="8">RS5133</strain>
    </source>
</reference>
<evidence type="ECO:0000256" key="1">
    <source>
        <dbReference type="ARBA" id="ARBA00023015"/>
    </source>
</evidence>
<feature type="region of interest" description="Disordered" evidence="6">
    <location>
        <begin position="635"/>
        <end position="673"/>
    </location>
</feature>
<dbReference type="SUPFAM" id="SSF47454">
    <property type="entry name" value="A DNA-binding domain in eukaryotic transcription factors"/>
    <property type="match status" value="1"/>
</dbReference>
<dbReference type="Pfam" id="PF03131">
    <property type="entry name" value="bZIP_Maf"/>
    <property type="match status" value="1"/>
</dbReference>
<dbReference type="Gene3D" id="1.10.880.10">
    <property type="entry name" value="Transcription factor, Skn-1-like, DNA-binding domain"/>
    <property type="match status" value="1"/>
</dbReference>
<keyword evidence="1" id="KW-0805">Transcription regulation</keyword>
<feature type="compositionally biased region" description="Gly residues" evidence="6">
    <location>
        <begin position="62"/>
        <end position="74"/>
    </location>
</feature>
<protein>
    <recommendedName>
        <fullName evidence="7">BZIP domain-containing protein</fullName>
    </recommendedName>
</protein>
<dbReference type="InterPro" id="IPR004827">
    <property type="entry name" value="bZIP"/>
</dbReference>
<evidence type="ECO:0000256" key="5">
    <source>
        <dbReference type="ARBA" id="ARBA00023242"/>
    </source>
</evidence>
<name>A0AAV5W181_9BILA</name>
<dbReference type="InterPro" id="IPR047167">
    <property type="entry name" value="NFE2-like"/>
</dbReference>
<dbReference type="InterPro" id="IPR004826">
    <property type="entry name" value="bZIP_Maf"/>
</dbReference>
<gene>
    <name evidence="8" type="ORF">PFISCL1PPCAC_15813</name>
</gene>
<accession>A0AAV5W181</accession>
<dbReference type="PANTHER" id="PTHR24411:SF55">
    <property type="entry name" value="SEGMENTATION PROTEIN CAP'N'COLLAR"/>
    <property type="match status" value="1"/>
</dbReference>
<organism evidence="8 9">
    <name type="scientific">Pristionchus fissidentatus</name>
    <dbReference type="NCBI Taxonomy" id="1538716"/>
    <lineage>
        <taxon>Eukaryota</taxon>
        <taxon>Metazoa</taxon>
        <taxon>Ecdysozoa</taxon>
        <taxon>Nematoda</taxon>
        <taxon>Chromadorea</taxon>
        <taxon>Rhabditida</taxon>
        <taxon>Rhabditina</taxon>
        <taxon>Diplogasteromorpha</taxon>
        <taxon>Diplogasteroidea</taxon>
        <taxon>Neodiplogasteridae</taxon>
        <taxon>Pristionchus</taxon>
    </lineage>
</organism>
<feature type="region of interest" description="Disordered" evidence="6">
    <location>
        <begin position="569"/>
        <end position="589"/>
    </location>
</feature>
<feature type="compositionally biased region" description="Low complexity" evidence="6">
    <location>
        <begin position="492"/>
        <end position="509"/>
    </location>
</feature>
<keyword evidence="4" id="KW-0804">Transcription</keyword>
<keyword evidence="5" id="KW-0539">Nucleus</keyword>
<dbReference type="PROSITE" id="PS00036">
    <property type="entry name" value="BZIP_BASIC"/>
    <property type="match status" value="1"/>
</dbReference>
<dbReference type="PANTHER" id="PTHR24411">
    <property type="entry name" value="NUCLEAR FACTOR ERYTHROID 2-RELATED FACTOR"/>
    <property type="match status" value="1"/>
</dbReference>
<keyword evidence="9" id="KW-1185">Reference proteome</keyword>
<feature type="compositionally biased region" description="Basic residues" evidence="6">
    <location>
        <begin position="635"/>
        <end position="652"/>
    </location>
</feature>
<evidence type="ECO:0000256" key="6">
    <source>
        <dbReference type="SAM" id="MobiDB-lite"/>
    </source>
</evidence>
<keyword evidence="2" id="KW-0238">DNA-binding</keyword>
<dbReference type="Proteomes" id="UP001432322">
    <property type="component" value="Unassembled WGS sequence"/>
</dbReference>
<feature type="region of interest" description="Disordered" evidence="6">
    <location>
        <begin position="461"/>
        <end position="524"/>
    </location>
</feature>
<evidence type="ECO:0000259" key="7">
    <source>
        <dbReference type="PROSITE" id="PS00036"/>
    </source>
</evidence>
<dbReference type="EMBL" id="BTSY01000004">
    <property type="protein sequence ID" value="GMT24516.1"/>
    <property type="molecule type" value="Genomic_DNA"/>
</dbReference>
<proteinExistence type="predicted"/>
<feature type="region of interest" description="Disordered" evidence="6">
    <location>
        <begin position="180"/>
        <end position="245"/>
    </location>
</feature>
<feature type="compositionally biased region" description="Polar residues" evidence="6">
    <location>
        <begin position="474"/>
        <end position="491"/>
    </location>
</feature>
<feature type="domain" description="BZIP" evidence="7">
    <location>
        <begin position="634"/>
        <end position="649"/>
    </location>
</feature>
<evidence type="ECO:0000256" key="4">
    <source>
        <dbReference type="ARBA" id="ARBA00023163"/>
    </source>
</evidence>
<evidence type="ECO:0000313" key="9">
    <source>
        <dbReference type="Proteomes" id="UP001432322"/>
    </source>
</evidence>
<feature type="non-terminal residue" evidence="8">
    <location>
        <position position="1"/>
    </location>
</feature>
<comment type="caution">
    <text evidence="8">The sequence shown here is derived from an EMBL/GenBank/DDBJ whole genome shotgun (WGS) entry which is preliminary data.</text>
</comment>
<evidence type="ECO:0000256" key="2">
    <source>
        <dbReference type="ARBA" id="ARBA00023125"/>
    </source>
</evidence>
<evidence type="ECO:0000256" key="3">
    <source>
        <dbReference type="ARBA" id="ARBA00023159"/>
    </source>
</evidence>
<dbReference type="GO" id="GO:0000978">
    <property type="term" value="F:RNA polymerase II cis-regulatory region sequence-specific DNA binding"/>
    <property type="evidence" value="ECO:0007669"/>
    <property type="project" value="InterPro"/>
</dbReference>
<keyword evidence="3" id="KW-0010">Activator</keyword>
<evidence type="ECO:0000313" key="8">
    <source>
        <dbReference type="EMBL" id="GMT24516.1"/>
    </source>
</evidence>
<dbReference type="InterPro" id="IPR008917">
    <property type="entry name" value="TF_DNA-bd_sf"/>
</dbReference>
<feature type="compositionally biased region" description="Low complexity" evidence="6">
    <location>
        <begin position="180"/>
        <end position="235"/>
    </location>
</feature>
<dbReference type="GO" id="GO:0005634">
    <property type="term" value="C:nucleus"/>
    <property type="evidence" value="ECO:0007669"/>
    <property type="project" value="TreeGrafter"/>
</dbReference>
<dbReference type="GO" id="GO:0000981">
    <property type="term" value="F:DNA-binding transcription factor activity, RNA polymerase II-specific"/>
    <property type="evidence" value="ECO:0007669"/>
    <property type="project" value="TreeGrafter"/>
</dbReference>
<sequence>EDKMIFTPNYDDEHFFDAFKKPCTRPQGVRYRDDDTLHRIAMQQMQQLHAYPVMVQERPVEQGGGGGGPNGGGESSSMMRSDPSLEDIDLIDVLWREDIEREKSGGAAVATGVGVHPSDQYERDLQLLTEKSVQAPLTREESSRYEDLSKVYFEDFYSNRRFAGEFTDSKSLRRVGGVTSSAATTSSSSSSSSSCTPTSSSTSSTTVSLESPIVSLPSSSTTVPSTVSSTAQSTTETKEQLKRRGFTASDADVDALFEDIGKECGELNMLMPTEGAGMNCPIPVPTTGANCEYHMFVGSSSVVVQQSQQTQVGYTGPMPTADTLLHNVSLATIAPYNPANLTELDFMARDGLLPTGNQQEMLPPIVTSLSVNSTGGFPDPTQFWFESSTDGSASYQSRQPVLNMSTLQLPPLGVSVLGDAAAAAVSVVVQPMQQQSTVVSGGGGTAQDDMNVPPAHHELTTLTGRMPAYETRPSVRTSSISSTNETQSLCASSSSSSSSSPRYSSTSTTGGAGSDGENRSPRSSCRFYGKLAPIARASAASISLFDDEEEDGDANAFFRSPSTGVSLLSQSGGLNSAVAPRRRGRQSKDEQLAASNGLPVSAYEIAEMSLPELQKLLKADSLTEPQRQLIRKIRRRGKNKVAARTCRQRRGATRNEPSSSFENSRVLGYSNRH</sequence>
<feature type="region of interest" description="Disordered" evidence="6">
    <location>
        <begin position="59"/>
        <end position="83"/>
    </location>
</feature>